<feature type="region of interest" description="Disordered" evidence="6">
    <location>
        <begin position="324"/>
        <end position="347"/>
    </location>
</feature>
<dbReference type="Proteomes" id="UP000829291">
    <property type="component" value="Chromosome 1"/>
</dbReference>
<evidence type="ECO:0000256" key="1">
    <source>
        <dbReference type="ARBA" id="ARBA00004141"/>
    </source>
</evidence>
<accession>A0ABM3FI57</accession>
<keyword evidence="5 7" id="KW-0472">Membrane</keyword>
<reference evidence="9" key="1">
    <citation type="submission" date="2025-08" db="UniProtKB">
        <authorList>
            <consortium name="RefSeq"/>
        </authorList>
    </citation>
    <scope>IDENTIFICATION</scope>
    <source>
        <tissue evidence="9">Thorax and Abdomen</tissue>
    </source>
</reference>
<gene>
    <name evidence="9" type="primary">LOC107223145</name>
</gene>
<feature type="transmembrane region" description="Helical" evidence="7">
    <location>
        <begin position="204"/>
        <end position="228"/>
    </location>
</feature>
<name>A0ABM3FI57_NEOLC</name>
<dbReference type="RefSeq" id="XP_046587700.1">
    <property type="nucleotide sequence ID" value="XM_046731744.1"/>
</dbReference>
<organism evidence="8 9">
    <name type="scientific">Neodiprion lecontei</name>
    <name type="common">Redheaded pine sawfly</name>
    <dbReference type="NCBI Taxonomy" id="441921"/>
    <lineage>
        <taxon>Eukaryota</taxon>
        <taxon>Metazoa</taxon>
        <taxon>Ecdysozoa</taxon>
        <taxon>Arthropoda</taxon>
        <taxon>Hexapoda</taxon>
        <taxon>Insecta</taxon>
        <taxon>Pterygota</taxon>
        <taxon>Neoptera</taxon>
        <taxon>Endopterygota</taxon>
        <taxon>Hymenoptera</taxon>
        <taxon>Tenthredinoidea</taxon>
        <taxon>Diprionidae</taxon>
        <taxon>Diprioninae</taxon>
        <taxon>Neodiprion</taxon>
    </lineage>
</organism>
<keyword evidence="3 7" id="KW-0812">Transmembrane</keyword>
<keyword evidence="4 7" id="KW-1133">Transmembrane helix</keyword>
<feature type="transmembrane region" description="Helical" evidence="7">
    <location>
        <begin position="115"/>
        <end position="134"/>
    </location>
</feature>
<feature type="transmembrane region" description="Helical" evidence="7">
    <location>
        <begin position="12"/>
        <end position="35"/>
    </location>
</feature>
<dbReference type="PIRSF" id="PIRSF005799">
    <property type="entry name" value="UDP-gal_transpt"/>
    <property type="match status" value="1"/>
</dbReference>
<feature type="transmembrane region" description="Helical" evidence="7">
    <location>
        <begin position="47"/>
        <end position="66"/>
    </location>
</feature>
<proteinExistence type="predicted"/>
<evidence type="ECO:0000256" key="2">
    <source>
        <dbReference type="ARBA" id="ARBA00022597"/>
    </source>
</evidence>
<evidence type="ECO:0000256" key="5">
    <source>
        <dbReference type="ARBA" id="ARBA00023136"/>
    </source>
</evidence>
<comment type="subcellular location">
    <subcellularLocation>
        <location evidence="1">Membrane</location>
        <topology evidence="1">Multi-pass membrane protein</topology>
    </subcellularLocation>
</comment>
<keyword evidence="2" id="KW-0762">Sugar transport</keyword>
<feature type="transmembrane region" description="Helical" evidence="7">
    <location>
        <begin position="86"/>
        <end position="109"/>
    </location>
</feature>
<feature type="transmembrane region" description="Helical" evidence="7">
    <location>
        <begin position="248"/>
        <end position="266"/>
    </location>
</feature>
<evidence type="ECO:0000256" key="3">
    <source>
        <dbReference type="ARBA" id="ARBA00022692"/>
    </source>
</evidence>
<evidence type="ECO:0000256" key="6">
    <source>
        <dbReference type="SAM" id="MobiDB-lite"/>
    </source>
</evidence>
<dbReference type="Pfam" id="PF04142">
    <property type="entry name" value="Nuc_sug_transp"/>
    <property type="match status" value="1"/>
</dbReference>
<evidence type="ECO:0000313" key="9">
    <source>
        <dbReference type="RefSeq" id="XP_046587700.1"/>
    </source>
</evidence>
<protein>
    <submittedName>
        <fullName evidence="9">UDP-galactose transporter senju isoform X1</fullName>
    </submittedName>
</protein>
<dbReference type="PANTHER" id="PTHR10231">
    <property type="entry name" value="NUCLEOTIDE-SUGAR TRANSMEMBRANE TRANSPORTER"/>
    <property type="match status" value="1"/>
</dbReference>
<evidence type="ECO:0000256" key="7">
    <source>
        <dbReference type="SAM" id="Phobius"/>
    </source>
</evidence>
<dbReference type="InterPro" id="IPR007271">
    <property type="entry name" value="Nuc_sug_transpt"/>
</dbReference>
<sequence>MVNINCQELFPSRWSVVVFISYMTLFVNQGILVTWSQNEENSYKYNTVTVVLMTEILKLILSIGFYCRDHSIISLVQEIRKYKRVLLLYMVPSFLYCLYNNLAFVNLAAFDPTTYYLLLQFRVVITGIIFQMVFKQQLSTKQWISLMFLTFGCMIKHVNIGYGSSMFKSLHFNMNALFILIQALCSCLAGVYNEYLLKGHGARINIFVQNVFMYIDSIFCNAIVLIGQGILTDVFEHTGLSIFTEPKVILIIVNNAAVGIITSFFLQTLNSILKTFASALELVFTAILCWILFNIPIHVNTVVAIAVVSYSVFLYSQNPVQNTHPKVQTTNESDSESLLSTKQSQLV</sequence>
<feature type="transmembrane region" description="Helical" evidence="7">
    <location>
        <begin position="143"/>
        <end position="162"/>
    </location>
</feature>
<keyword evidence="2" id="KW-0813">Transport</keyword>
<keyword evidence="8" id="KW-1185">Reference proteome</keyword>
<evidence type="ECO:0000313" key="8">
    <source>
        <dbReference type="Proteomes" id="UP000829291"/>
    </source>
</evidence>
<evidence type="ECO:0000256" key="4">
    <source>
        <dbReference type="ARBA" id="ARBA00022989"/>
    </source>
</evidence>
<feature type="transmembrane region" description="Helical" evidence="7">
    <location>
        <begin position="174"/>
        <end position="192"/>
    </location>
</feature>
<dbReference type="GeneID" id="107223145"/>